<evidence type="ECO:0000313" key="2">
    <source>
        <dbReference type="EMBL" id="GFC89644.1"/>
    </source>
</evidence>
<sequence length="91" mass="10255">PILDANDSPKQGRMIGEIDKDETINLVSEKGEVKETTKPLKDDDDDDDDATLAETLLNIKRSATKDKGKAKKTARQEQERYNLEKALKLQK</sequence>
<feature type="compositionally biased region" description="Basic and acidic residues" evidence="1">
    <location>
        <begin position="29"/>
        <end position="41"/>
    </location>
</feature>
<reference evidence="2" key="1">
    <citation type="journal article" date="2019" name="Sci. Rep.">
        <title>Draft genome of Tanacetum cinerariifolium, the natural source of mosquito coil.</title>
        <authorList>
            <person name="Yamashiro T."/>
            <person name="Shiraishi A."/>
            <person name="Satake H."/>
            <person name="Nakayama K."/>
        </authorList>
    </citation>
    <scope>NUCLEOTIDE SEQUENCE</scope>
</reference>
<protein>
    <submittedName>
        <fullName evidence="2">Uncharacterized protein</fullName>
    </submittedName>
</protein>
<accession>A0A699RZ82</accession>
<evidence type="ECO:0000256" key="1">
    <source>
        <dbReference type="SAM" id="MobiDB-lite"/>
    </source>
</evidence>
<dbReference type="EMBL" id="BKCJ011121954">
    <property type="protein sequence ID" value="GFC89644.1"/>
    <property type="molecule type" value="Genomic_DNA"/>
</dbReference>
<feature type="region of interest" description="Disordered" evidence="1">
    <location>
        <begin position="63"/>
        <end position="91"/>
    </location>
</feature>
<gene>
    <name evidence="2" type="ORF">Tci_861614</name>
</gene>
<name>A0A699RZ82_TANCI</name>
<feature type="compositionally biased region" description="Basic and acidic residues" evidence="1">
    <location>
        <begin position="74"/>
        <end position="91"/>
    </location>
</feature>
<feature type="region of interest" description="Disordered" evidence="1">
    <location>
        <begin position="29"/>
        <end position="49"/>
    </location>
</feature>
<feature type="non-terminal residue" evidence="2">
    <location>
        <position position="1"/>
    </location>
</feature>
<organism evidence="2">
    <name type="scientific">Tanacetum cinerariifolium</name>
    <name type="common">Dalmatian daisy</name>
    <name type="synonym">Chrysanthemum cinerariifolium</name>
    <dbReference type="NCBI Taxonomy" id="118510"/>
    <lineage>
        <taxon>Eukaryota</taxon>
        <taxon>Viridiplantae</taxon>
        <taxon>Streptophyta</taxon>
        <taxon>Embryophyta</taxon>
        <taxon>Tracheophyta</taxon>
        <taxon>Spermatophyta</taxon>
        <taxon>Magnoliopsida</taxon>
        <taxon>eudicotyledons</taxon>
        <taxon>Gunneridae</taxon>
        <taxon>Pentapetalae</taxon>
        <taxon>asterids</taxon>
        <taxon>campanulids</taxon>
        <taxon>Asterales</taxon>
        <taxon>Asteraceae</taxon>
        <taxon>Asteroideae</taxon>
        <taxon>Anthemideae</taxon>
        <taxon>Anthemidinae</taxon>
        <taxon>Tanacetum</taxon>
    </lineage>
</organism>
<comment type="caution">
    <text evidence="2">The sequence shown here is derived from an EMBL/GenBank/DDBJ whole genome shotgun (WGS) entry which is preliminary data.</text>
</comment>
<proteinExistence type="predicted"/>
<dbReference type="AlphaFoldDB" id="A0A699RZ82"/>